<evidence type="ECO:0000256" key="9">
    <source>
        <dbReference type="ARBA" id="ARBA00023125"/>
    </source>
</evidence>
<dbReference type="GO" id="GO:0000981">
    <property type="term" value="F:DNA-binding transcription factor activity, RNA polymerase II-specific"/>
    <property type="evidence" value="ECO:0007669"/>
    <property type="project" value="TreeGrafter"/>
</dbReference>
<feature type="domain" description="C2H2-type" evidence="13">
    <location>
        <begin position="818"/>
        <end position="843"/>
    </location>
</feature>
<dbReference type="InterPro" id="IPR001909">
    <property type="entry name" value="KRAB"/>
</dbReference>
<dbReference type="EMBL" id="JAULJE010000084">
    <property type="protein sequence ID" value="KAK1327332.1"/>
    <property type="molecule type" value="Genomic_DNA"/>
</dbReference>
<feature type="domain" description="C2H2-type" evidence="13">
    <location>
        <begin position="762"/>
        <end position="789"/>
    </location>
</feature>
<reference evidence="15" key="1">
    <citation type="submission" date="2023-06" db="EMBL/GenBank/DDBJ databases">
        <title>Reference genome for the Northern bat (Eptesicus nilssonii), a most northern bat species.</title>
        <authorList>
            <person name="Laine V.N."/>
            <person name="Pulliainen A.T."/>
            <person name="Lilley T.M."/>
        </authorList>
    </citation>
    <scope>NUCLEOTIDE SEQUENCE</scope>
    <source>
        <strain evidence="15">BLF_Eptnil</strain>
        <tissue evidence="15">Kidney</tissue>
    </source>
</reference>
<dbReference type="InterPro" id="IPR004875">
    <property type="entry name" value="DDE_SF_endonuclease_dom"/>
</dbReference>
<dbReference type="FunFam" id="3.30.160.60:FF:000016">
    <property type="entry name" value="zinc finger protein 37 homolog"/>
    <property type="match status" value="1"/>
</dbReference>
<dbReference type="Gene3D" id="6.10.140.140">
    <property type="match status" value="1"/>
</dbReference>
<evidence type="ECO:0000256" key="4">
    <source>
        <dbReference type="ARBA" id="ARBA00022723"/>
    </source>
</evidence>
<dbReference type="AlphaFoldDB" id="A0AA40LCU3"/>
<keyword evidence="4" id="KW-0479">Metal-binding</keyword>
<dbReference type="SUPFAM" id="SSF109640">
    <property type="entry name" value="KRAB domain (Kruppel-associated box)"/>
    <property type="match status" value="1"/>
</dbReference>
<evidence type="ECO:0000256" key="1">
    <source>
        <dbReference type="ARBA" id="ARBA00003767"/>
    </source>
</evidence>
<dbReference type="FunFam" id="3.30.160.60:FF:000053">
    <property type="entry name" value="zinc finger protein 182 isoform X1"/>
    <property type="match status" value="1"/>
</dbReference>
<dbReference type="FunFam" id="3.30.160.60:FF:000070">
    <property type="entry name" value="zinc finger protein 689 isoform X1"/>
    <property type="match status" value="1"/>
</dbReference>
<dbReference type="SMART" id="SM00349">
    <property type="entry name" value="KRAB"/>
    <property type="match status" value="1"/>
</dbReference>
<keyword evidence="5" id="KW-0677">Repeat</keyword>
<dbReference type="SMART" id="SM00355">
    <property type="entry name" value="ZnF_C2H2"/>
    <property type="match status" value="8"/>
</dbReference>
<name>A0AA40LCU3_CNENI</name>
<evidence type="ECO:0000256" key="7">
    <source>
        <dbReference type="ARBA" id="ARBA00022833"/>
    </source>
</evidence>
<comment type="function">
    <text evidence="1">May be involved in transcriptional regulation.</text>
</comment>
<dbReference type="PANTHER" id="PTHR14196:SF15">
    <property type="entry name" value="OOCYTE ZINC FINGER PROTEIN XLCOF7.1-LIKE"/>
    <property type="match status" value="1"/>
</dbReference>
<keyword evidence="7" id="KW-0862">Zinc</keyword>
<dbReference type="GO" id="GO:0000977">
    <property type="term" value="F:RNA polymerase II transcription regulatory region sequence-specific DNA binding"/>
    <property type="evidence" value="ECO:0007669"/>
    <property type="project" value="TreeGrafter"/>
</dbReference>
<feature type="domain" description="C2H2-type" evidence="13">
    <location>
        <begin position="630"/>
        <end position="657"/>
    </location>
</feature>
<keyword evidence="9" id="KW-0238">DNA-binding</keyword>
<feature type="domain" description="C2H2-type" evidence="13">
    <location>
        <begin position="686"/>
        <end position="713"/>
    </location>
</feature>
<sequence>MSLHHSITITPHQRVHTGENLMSVVNESSHWRQAMSIMTVGSHLHTGLPSSNTTEFTLEKSPKSVVTVGIPLGNTVTSLNTREFTVVQNLMSVVNVGNLLPAIITSLSRREFTLEKGYTPPMGQGVIASFKAYYLQRTFAMAFRATEKDKELTFNDFWKSYNVLAAVKNISDSWDEVKQTNLNSVWKKLCPQFANDFHGFEDSMEVFIKNVVELSKQLDLEVEAEDVTELLASHGEELSAEDLTQLKQQFIEEEDTPTPVSRRFTSKELAGAFAMIEDALASFEAQDPNSDRYTKAARGVMDSLRCYKEIWEDQKKTHLIQDLKHLLEVLPLRTHLTQYLQYLLQGLPLRTHLTQYHMHLLQVLPLKPPPRSSLDMNFEDVAIAFSQEEWEILDEAQRRLYCDVMLEVFALVSFIGPWHKMDDGEAYSEHSVSVGDSQVRASKTAAVIQRTHLCKPCFSVLKGILHLTELQVAYFEKNVFLSDACVRDLCFSANPHQQQKDACGEKPWKEDMDRASLVKTCWFYFSRVPEASTEVGVDSPATSGLLQHQATLITEEPHSNNEISQECLIGKRYHQWGECEIAASQKQNVAYQKGLSSGDMINEYNKCGKVLRQIFNHLQHGRVHTVEKPCECTDCGKVFSESPALIKHNRVHIRKKCYTCSDCGKSFSQRYHLTVHHRVHSGEKPYECSECWKHFSARAALTKHQRVHTGEKPYECSECGKSFSQRYNLTVHHRVHTGEKPFVCIECGKHFNLRVHTGEKPYECSECGKHFSRRSYLTKHHRVHSGEKPYECSECGKSFSQRYNLTVHHRVHTGEKPFVCIECGKHFNLRSTLTIHHRVHTGE</sequence>
<comment type="caution">
    <text evidence="15">The sequence shown here is derived from an EMBL/GenBank/DDBJ whole genome shotgun (WGS) entry which is preliminary data.</text>
</comment>
<keyword evidence="10" id="KW-0804">Transcription</keyword>
<accession>A0AA40LCU3</accession>
<dbReference type="Gene3D" id="3.30.160.60">
    <property type="entry name" value="Classic Zinc Finger"/>
    <property type="match status" value="8"/>
</dbReference>
<dbReference type="PROSITE" id="PS00028">
    <property type="entry name" value="ZINC_FINGER_C2H2_1"/>
    <property type="match status" value="7"/>
</dbReference>
<dbReference type="PANTHER" id="PTHR14196">
    <property type="entry name" value="ODD-SKIPPED - RELATED"/>
    <property type="match status" value="1"/>
</dbReference>
<evidence type="ECO:0000256" key="10">
    <source>
        <dbReference type="ARBA" id="ARBA00023163"/>
    </source>
</evidence>
<dbReference type="Pfam" id="PF00096">
    <property type="entry name" value="zf-C2H2"/>
    <property type="match status" value="6"/>
</dbReference>
<dbReference type="FunFam" id="3.30.160.60:FF:001158">
    <property type="entry name" value="zinc finger protein 22"/>
    <property type="match status" value="1"/>
</dbReference>
<dbReference type="FunFam" id="3.30.160.60:FF:000028">
    <property type="entry name" value="zinc finger protein 90 homolog"/>
    <property type="match status" value="1"/>
</dbReference>
<dbReference type="Pfam" id="PF03184">
    <property type="entry name" value="DDE_1"/>
    <property type="match status" value="1"/>
</dbReference>
<comment type="subcellular location">
    <subcellularLocation>
        <location evidence="2">Nucleus</location>
    </subcellularLocation>
</comment>
<feature type="domain" description="C2H2-type" evidence="13">
    <location>
        <begin position="714"/>
        <end position="741"/>
    </location>
</feature>
<feature type="domain" description="KRAB" evidence="14">
    <location>
        <begin position="376"/>
        <end position="470"/>
    </location>
</feature>
<feature type="domain" description="C2H2-type" evidence="13">
    <location>
        <begin position="790"/>
        <end position="817"/>
    </location>
</feature>
<evidence type="ECO:0000259" key="14">
    <source>
        <dbReference type="PROSITE" id="PS50805"/>
    </source>
</evidence>
<organism evidence="15 16">
    <name type="scientific">Cnephaeus nilssonii</name>
    <name type="common">Northern bat</name>
    <name type="synonym">Eptesicus nilssonii</name>
    <dbReference type="NCBI Taxonomy" id="3371016"/>
    <lineage>
        <taxon>Eukaryota</taxon>
        <taxon>Metazoa</taxon>
        <taxon>Chordata</taxon>
        <taxon>Craniata</taxon>
        <taxon>Vertebrata</taxon>
        <taxon>Euteleostomi</taxon>
        <taxon>Mammalia</taxon>
        <taxon>Eutheria</taxon>
        <taxon>Laurasiatheria</taxon>
        <taxon>Chiroptera</taxon>
        <taxon>Yangochiroptera</taxon>
        <taxon>Vespertilionidae</taxon>
        <taxon>Cnephaeus</taxon>
    </lineage>
</organism>
<dbReference type="FunFam" id="3.30.160.60:FF:001498">
    <property type="entry name" value="Zinc finger protein 404"/>
    <property type="match status" value="1"/>
</dbReference>
<feature type="domain" description="C2H2-type" evidence="13">
    <location>
        <begin position="602"/>
        <end position="629"/>
    </location>
</feature>
<evidence type="ECO:0000256" key="2">
    <source>
        <dbReference type="ARBA" id="ARBA00004123"/>
    </source>
</evidence>
<dbReference type="InterPro" id="IPR036051">
    <property type="entry name" value="KRAB_dom_sf"/>
</dbReference>
<dbReference type="CDD" id="cd07765">
    <property type="entry name" value="KRAB_A-box"/>
    <property type="match status" value="1"/>
</dbReference>
<protein>
    <submittedName>
        <fullName evidence="15">Uncharacterized protein</fullName>
    </submittedName>
</protein>
<feature type="non-terminal residue" evidence="15">
    <location>
        <position position="843"/>
    </location>
</feature>
<dbReference type="InterPro" id="IPR050717">
    <property type="entry name" value="C2H2-ZF_Transcription_Reg"/>
</dbReference>
<keyword evidence="16" id="KW-1185">Reference proteome</keyword>
<gene>
    <name evidence="15" type="ORF">QTO34_019204</name>
</gene>
<keyword evidence="8" id="KW-0805">Transcription regulation</keyword>
<evidence type="ECO:0000313" key="15">
    <source>
        <dbReference type="EMBL" id="KAK1327332.1"/>
    </source>
</evidence>
<evidence type="ECO:0000256" key="3">
    <source>
        <dbReference type="ARBA" id="ARBA00006991"/>
    </source>
</evidence>
<evidence type="ECO:0000256" key="11">
    <source>
        <dbReference type="ARBA" id="ARBA00023242"/>
    </source>
</evidence>
<evidence type="ECO:0000256" key="12">
    <source>
        <dbReference type="PROSITE-ProRule" id="PRU00042"/>
    </source>
</evidence>
<dbReference type="SUPFAM" id="SSF57667">
    <property type="entry name" value="beta-beta-alpha zinc fingers"/>
    <property type="match status" value="5"/>
</dbReference>
<evidence type="ECO:0000259" key="13">
    <source>
        <dbReference type="PROSITE" id="PS50157"/>
    </source>
</evidence>
<dbReference type="InterPro" id="IPR013087">
    <property type="entry name" value="Znf_C2H2_type"/>
</dbReference>
<feature type="domain" description="C2H2-type" evidence="13">
    <location>
        <begin position="658"/>
        <end position="685"/>
    </location>
</feature>
<dbReference type="Proteomes" id="UP001177744">
    <property type="component" value="Unassembled WGS sequence"/>
</dbReference>
<keyword evidence="11" id="KW-0539">Nucleus</keyword>
<dbReference type="Pfam" id="PF01352">
    <property type="entry name" value="KRAB"/>
    <property type="match status" value="1"/>
</dbReference>
<dbReference type="FunFam" id="3.30.160.60:FF:002343">
    <property type="entry name" value="Zinc finger protein 33A"/>
    <property type="match status" value="1"/>
</dbReference>
<keyword evidence="6 12" id="KW-0863">Zinc-finger</keyword>
<evidence type="ECO:0000256" key="6">
    <source>
        <dbReference type="ARBA" id="ARBA00022771"/>
    </source>
</evidence>
<dbReference type="PROSITE" id="PS50805">
    <property type="entry name" value="KRAB"/>
    <property type="match status" value="1"/>
</dbReference>
<dbReference type="PROSITE" id="PS50157">
    <property type="entry name" value="ZINC_FINGER_C2H2_2"/>
    <property type="match status" value="8"/>
</dbReference>
<evidence type="ECO:0000256" key="5">
    <source>
        <dbReference type="ARBA" id="ARBA00022737"/>
    </source>
</evidence>
<evidence type="ECO:0000256" key="8">
    <source>
        <dbReference type="ARBA" id="ARBA00023015"/>
    </source>
</evidence>
<proteinExistence type="inferred from homology"/>
<dbReference type="GO" id="GO:0005634">
    <property type="term" value="C:nucleus"/>
    <property type="evidence" value="ECO:0007669"/>
    <property type="project" value="UniProtKB-SubCell"/>
</dbReference>
<comment type="similarity">
    <text evidence="3">Belongs to the krueppel C2H2-type zinc-finger protein family.</text>
</comment>
<evidence type="ECO:0000313" key="16">
    <source>
        <dbReference type="Proteomes" id="UP001177744"/>
    </source>
</evidence>
<dbReference type="GO" id="GO:0008270">
    <property type="term" value="F:zinc ion binding"/>
    <property type="evidence" value="ECO:0007669"/>
    <property type="project" value="UniProtKB-KW"/>
</dbReference>
<dbReference type="InterPro" id="IPR036236">
    <property type="entry name" value="Znf_C2H2_sf"/>
</dbReference>